<dbReference type="Proteomes" id="UP000305233">
    <property type="component" value="Unassembled WGS sequence"/>
</dbReference>
<evidence type="ECO:0000259" key="4">
    <source>
        <dbReference type="Pfam" id="PF18741"/>
    </source>
</evidence>
<dbReference type="InterPro" id="IPR041677">
    <property type="entry name" value="DNA2/NAM7_AAA_11"/>
</dbReference>
<reference evidence="5 6" key="1">
    <citation type="submission" date="2019-04" db="EMBL/GenBank/DDBJ databases">
        <authorList>
            <person name="Liu Q."/>
            <person name="Xin Y.-H."/>
        </authorList>
    </citation>
    <scope>NUCLEOTIDE SEQUENCE [LARGE SCALE GENOMIC DNA]</scope>
    <source>
        <strain evidence="5 6">AM23</strain>
    </source>
</reference>
<comment type="caution">
    <text evidence="5">The sequence shown here is derived from an EMBL/GenBank/DDBJ whole genome shotgun (WGS) entry which is preliminary data.</text>
</comment>
<sequence>MTERPREVTPLALTFDSAPELSYAMAYNGQRIISRLTITNAGPEIRGAVLKLSVTGESGLVTQPSEHYLDMPPHKTVMIAEPEVRADPAVLLQLQDRQQGIIRADLEADGQLLAHHTAPIELLAAHHWRHHSGLLTLESLAAFVQPNHPAITTLCSEASDLLVAATGSGSLEGYQAGPERADRIAEALAHALRNRNIRYSEPPASWGQNAQRVRTADEVLNDRFGTCLDTVVVLAAAMEFAGLQANLWLVQGHIFLGYWRDEANFKTPAVEDPASLVNAIDLDRIRLIETTLLTDGKQHSMQELHDRPYSRWLTGDLDEVEGVVDLYAARHSGIRPIPVRFTDDSGTVAVIEYTPPRREKRVVVPAQEQTDRRRTQRPEPPSRVTQWKNTLLDLSLRNRLINFTPTARFPLAVPDAQVGEFEDMINRGKDIVLMPSDDVSAMQAERGVRFGRDLPQDELADVLVSDQAVFADVTRGAYQTRMRNLAYKAKTLIEETGANNLYLALGSLAWTLDGRDLRSPLVLVPVRLRPTSKQGPYQISLDDAGTSTPNYCLLEKLRLALGLEIPGLAEPVEDDAGIDLHKAFEAVRIAVAEKGLPFRVEPTVDLSILQFAKFRLWKDLDEQWGELGKNPLVHHLIHSPTESFTDPVHTASADDLDLLATKVPIPADSSQLQAIAEAVAGKTFVLEGPPGTGKSQTITNLLTRAIADGKRVLFVAEKRAALDVVQKRLDEVGMGVFSLDLHDKGSKPAAVRRQIRQALDHTAHPDRQGLDAALGELNNARRGLVRYAARLHEENGAELSLYSARTQELTIGDEIHALPVPEVFVETVSLGTLQQLRTVLAELPDASEPAHPSEDHPWGFLDSPLNEDEGAALLDAARRLQAAVDRLPVSGPLLAVLRAARDAGDFEKFASLLPARTVDLDVLDEAGTERWATATKDLQAYLGVFLAASHPGLDRVVPEVLDLPIADIHAEAVAAAASSVFGRKKRLVEVREKIAPHIRPGVEVKPSTLPELTGALMAVQGAVRGLASGANTIPGIELPPSWSPFTVEGQQYLARNVQWLEWASQLVKAPPAHAEEDFVQTMRAFFRRGSAVDQPTVDVVGSLSRAVRDLVSAAGLDEPGLARWLNGLPFLIRWEQTAQNRGTEGSESPSLRRWLVFLRALEPLRVEGLLQAWEELRLGHLDADDAARAFERGLAEASQRERGAATGLSSFEPRTHERMINRFTTRSAQVRQELRTALPDDVLKARTFGADSSAGRMGLLQRQLNYKTGGLRVRALLETHGDLITRIMPCVLVSPDSVARFFPATSELFDLVVFDEASQIRVADAVGAMGRGRAVVVVGDSKQMPPTSFAETTTDRDEETELVNETVEDEESILSECVLARVPRQWLSWHYRSQDESLIAFSNQQYYDNKLSSFPAPVHGPASAGPGGFGINFVRVDGHFHRSGAGKLLRTNPVEAAAVVEEIKRRFNDSPSVAPSVGVVTFNLQQRAHIEALLRDSEDPRIVDALDVPDGLFVKNLENVQGDERDTILFSTGFSKNDRGYLPLNFGPLNRSGGERRLNVAVTRARRQVVVFSSFDPTDLRAEDTSSVGVKHLRTYLEIAAHGPTALPFDGRRKPAVDRHREQVASSLRELGFVVTTDVGLSDFKVDLSVATAEEPDKPLMAVLLDSPAWAARATVGDRDGLPSDVLSRMLRWPAVERVWLPEWLADSAGVVERLRAAMASAEHRGEERPEPGPESANDDPFGEGHEASSGGSSRQDHAEQLPDVPVPAPEMEPPLDSEDFEPVRTLQTAAPQAPDVTAYRPWIPRVLGRVDVLNTLSSSVQSRALVVAALGQIIDAEGPVHTGRLAKLACAEFSLNKVSSQRAEAVVRLIDQQKYRIDDDGFVWPIGFYSDRWRGYRENGPEIDRKIEHISTVEIANAMVAVSRDAHGIEPEELKRRALRVFGGKRMTAGIGERLDDAVRYAEHAGRLHTDDAGLLRASSDS</sequence>
<feature type="region of interest" description="Disordered" evidence="1">
    <location>
        <begin position="1721"/>
        <end position="1779"/>
    </location>
</feature>
<name>A0A4S5E5R9_9MICC</name>
<feature type="domain" description="DNA2/NAM7 helicase-like C-terminal" evidence="3">
    <location>
        <begin position="1372"/>
        <end position="1573"/>
    </location>
</feature>
<dbReference type="GO" id="GO:0004386">
    <property type="term" value="F:helicase activity"/>
    <property type="evidence" value="ECO:0007669"/>
    <property type="project" value="InterPro"/>
</dbReference>
<dbReference type="Pfam" id="PF13086">
    <property type="entry name" value="AAA_11"/>
    <property type="match status" value="1"/>
</dbReference>
<dbReference type="Pfam" id="PF13087">
    <property type="entry name" value="AAA_12"/>
    <property type="match status" value="1"/>
</dbReference>
<dbReference type="Gene3D" id="3.10.620.30">
    <property type="match status" value="1"/>
</dbReference>
<dbReference type="Pfam" id="PF18741">
    <property type="entry name" value="MTES_1575"/>
    <property type="match status" value="1"/>
</dbReference>
<evidence type="ECO:0000256" key="1">
    <source>
        <dbReference type="SAM" id="MobiDB-lite"/>
    </source>
</evidence>
<evidence type="ECO:0000313" key="6">
    <source>
        <dbReference type="Proteomes" id="UP000305233"/>
    </source>
</evidence>
<proteinExistence type="predicted"/>
<accession>A0A4S5E5R9</accession>
<dbReference type="OrthoDB" id="9757917at2"/>
<dbReference type="Pfam" id="PF13195">
    <property type="entry name" value="DUF4011"/>
    <property type="match status" value="1"/>
</dbReference>
<keyword evidence="6" id="KW-1185">Reference proteome</keyword>
<dbReference type="SUPFAM" id="SSF52540">
    <property type="entry name" value="P-loop containing nucleoside triphosphate hydrolases"/>
    <property type="match status" value="1"/>
</dbReference>
<evidence type="ECO:0000313" key="5">
    <source>
        <dbReference type="EMBL" id="THJ66861.1"/>
    </source>
</evidence>
<dbReference type="InterPro" id="IPR027417">
    <property type="entry name" value="P-loop_NTPase"/>
</dbReference>
<dbReference type="CDD" id="cd18808">
    <property type="entry name" value="SF1_C_Upf1"/>
    <property type="match status" value="1"/>
</dbReference>
<gene>
    <name evidence="5" type="ORF">E8P82_07550</name>
</gene>
<dbReference type="InterPro" id="IPR049468">
    <property type="entry name" value="Restrct_endonuc-II-like_dom"/>
</dbReference>
<dbReference type="EMBL" id="SSWH01000005">
    <property type="protein sequence ID" value="THJ66861.1"/>
    <property type="molecule type" value="Genomic_DNA"/>
</dbReference>
<dbReference type="InterPro" id="IPR047187">
    <property type="entry name" value="SF1_C_Upf1"/>
</dbReference>
<feature type="domain" description="DNA2/NAM7 helicase helicase" evidence="2">
    <location>
        <begin position="668"/>
        <end position="752"/>
    </location>
</feature>
<dbReference type="InterPro" id="IPR041679">
    <property type="entry name" value="DNA2/NAM7-like_C"/>
</dbReference>
<protein>
    <submittedName>
        <fullName evidence="5">DUF4011 domain-containing protein</fullName>
    </submittedName>
</protein>
<dbReference type="PANTHER" id="PTHR10887">
    <property type="entry name" value="DNA2/NAM7 HELICASE FAMILY"/>
    <property type="match status" value="1"/>
</dbReference>
<evidence type="ECO:0000259" key="3">
    <source>
        <dbReference type="Pfam" id="PF13087"/>
    </source>
</evidence>
<evidence type="ECO:0000259" key="2">
    <source>
        <dbReference type="Pfam" id="PF13086"/>
    </source>
</evidence>
<dbReference type="PANTHER" id="PTHR10887:SF530">
    <property type="entry name" value="SUPERFAMILY I DNA HELICASES"/>
    <property type="match status" value="1"/>
</dbReference>
<feature type="domain" description="Restriction endonuclease type II-like" evidence="4">
    <location>
        <begin position="1622"/>
        <end position="1718"/>
    </location>
</feature>
<dbReference type="InterPro" id="IPR025103">
    <property type="entry name" value="DUF4011"/>
</dbReference>
<feature type="region of interest" description="Disordered" evidence="1">
    <location>
        <begin position="360"/>
        <end position="383"/>
    </location>
</feature>
<dbReference type="Gene3D" id="3.40.50.300">
    <property type="entry name" value="P-loop containing nucleotide triphosphate hydrolases"/>
    <property type="match status" value="3"/>
</dbReference>
<dbReference type="InterPro" id="IPR045055">
    <property type="entry name" value="DNA2/NAM7-like"/>
</dbReference>
<feature type="compositionally biased region" description="Basic and acidic residues" evidence="1">
    <location>
        <begin position="1722"/>
        <end position="1732"/>
    </location>
</feature>
<organism evidence="5 6">
    <name type="scientific">Arthrobacter echini</name>
    <dbReference type="NCBI Taxonomy" id="1529066"/>
    <lineage>
        <taxon>Bacteria</taxon>
        <taxon>Bacillati</taxon>
        <taxon>Actinomycetota</taxon>
        <taxon>Actinomycetes</taxon>
        <taxon>Micrococcales</taxon>
        <taxon>Micrococcaceae</taxon>
        <taxon>Arthrobacter</taxon>
    </lineage>
</organism>